<proteinExistence type="predicted"/>
<gene>
    <name evidence="1" type="ORF">GCM10010334_76270</name>
</gene>
<dbReference type="RefSeq" id="WP_189828187.1">
    <property type="nucleotide sequence ID" value="NZ_BMVC01000024.1"/>
</dbReference>
<name>A0A918X6X7_9ACTN</name>
<dbReference type="EMBL" id="BMVC01000024">
    <property type="protein sequence ID" value="GHD15838.1"/>
    <property type="molecule type" value="Genomic_DNA"/>
</dbReference>
<reference evidence="1" key="1">
    <citation type="journal article" date="2014" name="Int. J. Syst. Evol. Microbiol.">
        <title>Complete genome sequence of Corynebacterium casei LMG S-19264T (=DSM 44701T), isolated from a smear-ripened cheese.</title>
        <authorList>
            <consortium name="US DOE Joint Genome Institute (JGI-PGF)"/>
            <person name="Walter F."/>
            <person name="Albersmeier A."/>
            <person name="Kalinowski J."/>
            <person name="Ruckert C."/>
        </authorList>
    </citation>
    <scope>NUCLEOTIDE SEQUENCE</scope>
    <source>
        <strain evidence="1">JCM 4637</strain>
    </source>
</reference>
<reference evidence="1" key="2">
    <citation type="submission" date="2020-09" db="EMBL/GenBank/DDBJ databases">
        <authorList>
            <person name="Sun Q."/>
            <person name="Ohkuma M."/>
        </authorList>
    </citation>
    <scope>NUCLEOTIDE SEQUENCE</scope>
    <source>
        <strain evidence="1">JCM 4637</strain>
    </source>
</reference>
<comment type="caution">
    <text evidence="1">The sequence shown here is derived from an EMBL/GenBank/DDBJ whole genome shotgun (WGS) entry which is preliminary data.</text>
</comment>
<sequence>MEERWDTDEFGASHEGRVGVLLADGSVPKPVYFDGASAYGTTSNLWVYYDGRRFHGPRADALRAVCSCGWVGEGRTLDWEQIGETPLREGGEDAADACFEDWDQHLQAVERAAVPLPQDLIALLEEVVSRIDALTADHPVAGVRAARRLEVLAAQVGVAAHGAAHASPDEVAPALGISVDAARSLLARLGGWSVYSTAFEETGAF</sequence>
<evidence type="ECO:0000313" key="1">
    <source>
        <dbReference type="EMBL" id="GHD15838.1"/>
    </source>
</evidence>
<evidence type="ECO:0000313" key="2">
    <source>
        <dbReference type="Proteomes" id="UP000638353"/>
    </source>
</evidence>
<organism evidence="1 2">
    <name type="scientific">Streptomyces finlayi</name>
    <dbReference type="NCBI Taxonomy" id="67296"/>
    <lineage>
        <taxon>Bacteria</taxon>
        <taxon>Bacillati</taxon>
        <taxon>Actinomycetota</taxon>
        <taxon>Actinomycetes</taxon>
        <taxon>Kitasatosporales</taxon>
        <taxon>Streptomycetaceae</taxon>
        <taxon>Streptomyces</taxon>
    </lineage>
</organism>
<protein>
    <submittedName>
        <fullName evidence="1">Uncharacterized protein</fullName>
    </submittedName>
</protein>
<accession>A0A918X6X7</accession>
<dbReference type="AlphaFoldDB" id="A0A918X6X7"/>
<dbReference type="Proteomes" id="UP000638353">
    <property type="component" value="Unassembled WGS sequence"/>
</dbReference>